<dbReference type="InterPro" id="IPR011712">
    <property type="entry name" value="Sig_transdc_His_kin_sub3_dim/P"/>
</dbReference>
<evidence type="ECO:0000256" key="2">
    <source>
        <dbReference type="ARBA" id="ARBA00004429"/>
    </source>
</evidence>
<dbReference type="CDD" id="cd16917">
    <property type="entry name" value="HATPase_UhpB-NarQ-NarX-like"/>
    <property type="match status" value="1"/>
</dbReference>
<evidence type="ECO:0000256" key="4">
    <source>
        <dbReference type="ARBA" id="ARBA00022519"/>
    </source>
</evidence>
<gene>
    <name evidence="18" type="ORF">SAMN05661077_1827</name>
</gene>
<dbReference type="Gene3D" id="1.20.120.960">
    <property type="entry name" value="Histidine kinase NarX, sensor domain"/>
    <property type="match status" value="1"/>
</dbReference>
<dbReference type="InterPro" id="IPR016380">
    <property type="entry name" value="Sig_transdc_His_kin_NarX/NarQ"/>
</dbReference>
<dbReference type="CDD" id="cd06225">
    <property type="entry name" value="HAMP"/>
    <property type="match status" value="1"/>
</dbReference>
<reference evidence="19" key="1">
    <citation type="submission" date="2016-10" db="EMBL/GenBank/DDBJ databases">
        <authorList>
            <person name="Varghese N."/>
        </authorList>
    </citation>
    <scope>NUCLEOTIDE SEQUENCE [LARGE SCALE GENOMIC DNA]</scope>
    <source>
        <strain evidence="19">HL 19</strain>
    </source>
</reference>
<evidence type="ECO:0000313" key="18">
    <source>
        <dbReference type="EMBL" id="SCY34985.1"/>
    </source>
</evidence>
<feature type="domain" description="HAMP" evidence="17">
    <location>
        <begin position="211"/>
        <end position="264"/>
    </location>
</feature>
<dbReference type="SUPFAM" id="SSF158472">
    <property type="entry name" value="HAMP domain-like"/>
    <property type="match status" value="1"/>
</dbReference>
<dbReference type="PANTHER" id="PTHR24421:SF10">
    <property type="entry name" value="NITRATE_NITRITE SENSOR PROTEIN NARQ"/>
    <property type="match status" value="1"/>
</dbReference>
<dbReference type="InterPro" id="IPR005467">
    <property type="entry name" value="His_kinase_dom"/>
</dbReference>
<feature type="transmembrane region" description="Helical" evidence="15">
    <location>
        <begin position="26"/>
        <end position="47"/>
    </location>
</feature>
<keyword evidence="3 14" id="KW-1003">Cell membrane</keyword>
<dbReference type="Pfam" id="PF02518">
    <property type="entry name" value="HATPase_c"/>
    <property type="match status" value="1"/>
</dbReference>
<evidence type="ECO:0000256" key="13">
    <source>
        <dbReference type="ARBA" id="ARBA00023136"/>
    </source>
</evidence>
<comment type="catalytic activity">
    <reaction evidence="1 14">
        <text>ATP + protein L-histidine = ADP + protein N-phospho-L-histidine.</text>
        <dbReference type="EC" id="2.7.13.3"/>
    </reaction>
</comment>
<dbReference type="Pfam" id="PF07730">
    <property type="entry name" value="HisKA_3"/>
    <property type="match status" value="1"/>
</dbReference>
<dbReference type="InterPro" id="IPR003660">
    <property type="entry name" value="HAMP_dom"/>
</dbReference>
<evidence type="ECO:0000256" key="15">
    <source>
        <dbReference type="SAM" id="Phobius"/>
    </source>
</evidence>
<dbReference type="PROSITE" id="PS50109">
    <property type="entry name" value="HIS_KIN"/>
    <property type="match status" value="1"/>
</dbReference>
<proteinExistence type="predicted"/>
<keyword evidence="10 14" id="KW-0067">ATP-binding</keyword>
<evidence type="ECO:0000256" key="11">
    <source>
        <dbReference type="ARBA" id="ARBA00022989"/>
    </source>
</evidence>
<evidence type="ECO:0000259" key="16">
    <source>
        <dbReference type="PROSITE" id="PS50109"/>
    </source>
</evidence>
<dbReference type="Gene3D" id="3.30.450.40">
    <property type="match status" value="1"/>
</dbReference>
<dbReference type="GO" id="GO:0046983">
    <property type="term" value="F:protein dimerization activity"/>
    <property type="evidence" value="ECO:0007669"/>
    <property type="project" value="UniProtKB-UniRule"/>
</dbReference>
<dbReference type="Pfam" id="PF13675">
    <property type="entry name" value="PilJ"/>
    <property type="match status" value="1"/>
</dbReference>
<evidence type="ECO:0000256" key="7">
    <source>
        <dbReference type="ARBA" id="ARBA00022692"/>
    </source>
</evidence>
<dbReference type="Gene3D" id="3.30.565.10">
    <property type="entry name" value="Histidine kinase-like ATPase, C-terminal domain"/>
    <property type="match status" value="1"/>
</dbReference>
<keyword evidence="8 14" id="KW-0547">Nucleotide-binding</keyword>
<keyword evidence="11 15" id="KW-1133">Transmembrane helix</keyword>
<protein>
    <recommendedName>
        <fullName evidence="14">Sensor protein</fullName>
        <ecNumber evidence="14">2.7.13.3</ecNumber>
    </recommendedName>
</protein>
<feature type="domain" description="Histidine kinase" evidence="16">
    <location>
        <begin position="561"/>
        <end position="653"/>
    </location>
</feature>
<evidence type="ECO:0000256" key="6">
    <source>
        <dbReference type="ARBA" id="ARBA00022679"/>
    </source>
</evidence>
<dbReference type="SMART" id="SM00387">
    <property type="entry name" value="HATPase_c"/>
    <property type="match status" value="1"/>
</dbReference>
<keyword evidence="5" id="KW-0597">Phosphoprotein</keyword>
<dbReference type="STRING" id="381306.AN478_04980"/>
<dbReference type="RefSeq" id="WP_054965507.1">
    <property type="nucleotide sequence ID" value="NZ_FMUN01000005.1"/>
</dbReference>
<dbReference type="InterPro" id="IPR036890">
    <property type="entry name" value="HATPase_C_sf"/>
</dbReference>
<keyword evidence="12 14" id="KW-0902">Two-component regulatory system</keyword>
<evidence type="ECO:0000256" key="5">
    <source>
        <dbReference type="ARBA" id="ARBA00022553"/>
    </source>
</evidence>
<dbReference type="OrthoDB" id="9811306at2"/>
<dbReference type="AlphaFoldDB" id="A0A0P9GLW0"/>
<dbReference type="InterPro" id="IPR029016">
    <property type="entry name" value="GAF-like_dom_sf"/>
</dbReference>
<dbReference type="SUPFAM" id="SSF55781">
    <property type="entry name" value="GAF domain-like"/>
    <property type="match status" value="1"/>
</dbReference>
<dbReference type="PIRSF" id="PIRSF003167">
    <property type="entry name" value="STHK_NarX/NarQ"/>
    <property type="match status" value="1"/>
</dbReference>
<dbReference type="Pfam" id="PF00672">
    <property type="entry name" value="HAMP"/>
    <property type="match status" value="1"/>
</dbReference>
<dbReference type="PANTHER" id="PTHR24421">
    <property type="entry name" value="NITRATE/NITRITE SENSOR PROTEIN NARX-RELATED"/>
    <property type="match status" value="1"/>
</dbReference>
<dbReference type="Pfam" id="PF13185">
    <property type="entry name" value="GAF_2"/>
    <property type="match status" value="1"/>
</dbReference>
<dbReference type="GO" id="GO:0000155">
    <property type="term" value="F:phosphorelay sensor kinase activity"/>
    <property type="evidence" value="ECO:0007669"/>
    <property type="project" value="UniProtKB-UniRule"/>
</dbReference>
<accession>A0A0P9GLW0</accession>
<organism evidence="18 19">
    <name type="scientific">Thiohalorhabdus denitrificans</name>
    <dbReference type="NCBI Taxonomy" id="381306"/>
    <lineage>
        <taxon>Bacteria</taxon>
        <taxon>Pseudomonadati</taxon>
        <taxon>Pseudomonadota</taxon>
        <taxon>Gammaproteobacteria</taxon>
        <taxon>Thiohalorhabdales</taxon>
        <taxon>Thiohalorhabdaceae</taxon>
        <taxon>Thiohalorhabdus</taxon>
    </lineage>
</organism>
<dbReference type="InterPro" id="IPR050482">
    <property type="entry name" value="Sensor_HK_TwoCompSys"/>
</dbReference>
<keyword evidence="19" id="KW-1185">Reference proteome</keyword>
<evidence type="ECO:0000256" key="12">
    <source>
        <dbReference type="ARBA" id="ARBA00023012"/>
    </source>
</evidence>
<dbReference type="EC" id="2.7.13.3" evidence="14"/>
<evidence type="ECO:0000256" key="3">
    <source>
        <dbReference type="ARBA" id="ARBA00022475"/>
    </source>
</evidence>
<evidence type="ECO:0000256" key="10">
    <source>
        <dbReference type="ARBA" id="ARBA00022840"/>
    </source>
</evidence>
<dbReference type="EMBL" id="FMUN01000005">
    <property type="protein sequence ID" value="SCY34985.1"/>
    <property type="molecule type" value="Genomic_DNA"/>
</dbReference>
<keyword evidence="9 14" id="KW-0418">Kinase</keyword>
<dbReference type="GO" id="GO:0005886">
    <property type="term" value="C:plasma membrane"/>
    <property type="evidence" value="ECO:0007669"/>
    <property type="project" value="UniProtKB-SubCell"/>
</dbReference>
<name>A0A0P9GLW0_9GAMM</name>
<keyword evidence="4 14" id="KW-0997">Cell inner membrane</keyword>
<keyword evidence="7 15" id="KW-0812">Transmembrane</keyword>
<dbReference type="GO" id="GO:0005524">
    <property type="term" value="F:ATP binding"/>
    <property type="evidence" value="ECO:0007669"/>
    <property type="project" value="UniProtKB-UniRule"/>
</dbReference>
<dbReference type="InterPro" id="IPR003594">
    <property type="entry name" value="HATPase_dom"/>
</dbReference>
<evidence type="ECO:0000256" key="1">
    <source>
        <dbReference type="ARBA" id="ARBA00000085"/>
    </source>
</evidence>
<feature type="transmembrane region" description="Helical" evidence="15">
    <location>
        <begin position="187"/>
        <end position="206"/>
    </location>
</feature>
<dbReference type="SMART" id="SM00304">
    <property type="entry name" value="HAMP"/>
    <property type="match status" value="1"/>
</dbReference>
<dbReference type="Proteomes" id="UP000183104">
    <property type="component" value="Unassembled WGS sequence"/>
</dbReference>
<dbReference type="SMART" id="SM00065">
    <property type="entry name" value="GAF"/>
    <property type="match status" value="1"/>
</dbReference>
<keyword evidence="6 14" id="KW-0808">Transferase</keyword>
<keyword evidence="13 14" id="KW-0472">Membrane</keyword>
<dbReference type="InterPro" id="IPR003018">
    <property type="entry name" value="GAF"/>
</dbReference>
<sequence>MERLNRLFARRHRLPGLGRPSVGNRLAGMLIAGLGLALALIVVGVSITDQLHGEAEAINEAGKLRMQAYRIGHNLTLAADSTGERRQRLWERIQEDLSAYDRRLKEQTGYLDQGFPASISLPRQTGPTLADIRARWLARKDLLPDSPAGLDQGVVEAYNEHLAGFVGRVDTYVGHLQESSATKLQRYYLSLLGFTVIAILVGVVSFQRTRHYLTRPLQGLRDCARQLATGDLESCRVPRADTEEVDQLAGAFNDMAEELKSLKSDLDAQVAEQTRSLQHRNLRLAMLYEIASSLQTNLPVEELLDQALGQIVDVTESEAGMVRLVTGDDRMRLVASRGLDPEMLHGEDLVSLDRCLCGQSARAGSLGQRDDLAPCEAQMGGSLPCAREAGMYAVPIKYKDQVLGLFTLFGTPQQPHQQGIESLLETVANHVGLAIKNRRLTTEAQRTSLMEERNLLAAELHDSIAQCLASVKLQTWMLEEELEKGNLDTSRELVFKVRKGVESGYSNLRELLTHFRTRIDERGLVPALKSLVATFHEQTGVPVYLQGLNHDLDLDPDGEIQVFHIVQEALANVRKHAQAENVRIMVQEKDDTYHILVEDDGRGMDVDAVDADDRAHFGLSIMRERAGRVGGRVEIEGEPGEGVQVLLTFPRGRTDPNDGEAASLARVPG</sequence>
<evidence type="ECO:0000313" key="19">
    <source>
        <dbReference type="Proteomes" id="UP000183104"/>
    </source>
</evidence>
<dbReference type="PROSITE" id="PS50885">
    <property type="entry name" value="HAMP"/>
    <property type="match status" value="1"/>
</dbReference>
<dbReference type="SUPFAM" id="SSF55874">
    <property type="entry name" value="ATPase domain of HSP90 chaperone/DNA topoisomerase II/histidine kinase"/>
    <property type="match status" value="1"/>
</dbReference>
<comment type="subcellular location">
    <subcellularLocation>
        <location evidence="2">Cell inner membrane</location>
        <topology evidence="2">Multi-pass membrane protein</topology>
    </subcellularLocation>
</comment>
<evidence type="ECO:0000259" key="17">
    <source>
        <dbReference type="PROSITE" id="PS50885"/>
    </source>
</evidence>
<evidence type="ECO:0000256" key="9">
    <source>
        <dbReference type="ARBA" id="ARBA00022777"/>
    </source>
</evidence>
<dbReference type="Gene3D" id="6.10.340.10">
    <property type="match status" value="1"/>
</dbReference>
<dbReference type="InterPro" id="IPR029095">
    <property type="entry name" value="NarX-like_N"/>
</dbReference>
<evidence type="ECO:0000256" key="14">
    <source>
        <dbReference type="PIRNR" id="PIRNR003167"/>
    </source>
</evidence>
<dbReference type="Gene3D" id="1.20.5.1930">
    <property type="match status" value="1"/>
</dbReference>
<dbReference type="InterPro" id="IPR042295">
    <property type="entry name" value="NarX-like_N_sf"/>
</dbReference>
<evidence type="ECO:0000256" key="8">
    <source>
        <dbReference type="ARBA" id="ARBA00022741"/>
    </source>
</evidence>